<dbReference type="AlphaFoldDB" id="A0A1I1X6G4"/>
<evidence type="ECO:0000313" key="2">
    <source>
        <dbReference type="EMBL" id="SFE02952.1"/>
    </source>
</evidence>
<reference evidence="2 3" key="1">
    <citation type="submission" date="2016-10" db="EMBL/GenBank/DDBJ databases">
        <authorList>
            <person name="de Groot N.N."/>
        </authorList>
    </citation>
    <scope>NUCLEOTIDE SEQUENCE [LARGE SCALE GENOMIC DNA]</scope>
    <source>
        <strain evidence="2 3">DSM 19012</strain>
    </source>
</reference>
<evidence type="ECO:0000256" key="1">
    <source>
        <dbReference type="SAM" id="Coils"/>
    </source>
</evidence>
<protein>
    <submittedName>
        <fullName evidence="2">V/A-type H+-transporting ATPase subunit E</fullName>
    </submittedName>
</protein>
<dbReference type="STRING" id="385682.SAMN05444380_105153"/>
<dbReference type="CDD" id="cd06503">
    <property type="entry name" value="ATP-synt_Fo_b"/>
    <property type="match status" value="1"/>
</dbReference>
<feature type="coiled-coil region" evidence="1">
    <location>
        <begin position="14"/>
        <end position="74"/>
    </location>
</feature>
<dbReference type="eggNOG" id="COG1390">
    <property type="taxonomic scope" value="Bacteria"/>
</dbReference>
<organism evidence="2 3">
    <name type="scientific">Thermophagus xiamenensis</name>
    <dbReference type="NCBI Taxonomy" id="385682"/>
    <lineage>
        <taxon>Bacteria</taxon>
        <taxon>Pseudomonadati</taxon>
        <taxon>Bacteroidota</taxon>
        <taxon>Bacteroidia</taxon>
        <taxon>Marinilabiliales</taxon>
        <taxon>Marinilabiliaceae</taxon>
        <taxon>Thermophagus</taxon>
    </lineage>
</organism>
<dbReference type="InParanoid" id="A0A1I1X6G4"/>
<dbReference type="RefSeq" id="WP_010526619.1">
    <property type="nucleotide sequence ID" value="NZ_AFSL01000014.1"/>
</dbReference>
<dbReference type="Proteomes" id="UP000181976">
    <property type="component" value="Unassembled WGS sequence"/>
</dbReference>
<dbReference type="EMBL" id="FONA01000005">
    <property type="protein sequence ID" value="SFE02952.1"/>
    <property type="molecule type" value="Genomic_DNA"/>
</dbReference>
<sequence length="203" mass="23150">MTQKLQELTEKIYNEGVQKAKNEAEKILKEAEKNAAAIEEEANKKAEKIVSEAINKAEETKKHVEAEMKMAVKQAITALKQNITNLVTMQAIEPATRELFADKKFLSELIIKSVEGWTKNESMDLTVILPESERNTMEKYFKNQLADQLNKGLTLSFSKNLKTGFKIGPSDGSYVISFTDEDFNNFFKAYLRPKTNELLFEEK</sequence>
<name>A0A1I1X6G4_9BACT</name>
<dbReference type="OrthoDB" id="1093377at2"/>
<proteinExistence type="predicted"/>
<keyword evidence="1" id="KW-0175">Coiled coil</keyword>
<gene>
    <name evidence="2" type="ORF">SAMN05444380_105153</name>
</gene>
<evidence type="ECO:0000313" key="3">
    <source>
        <dbReference type="Proteomes" id="UP000181976"/>
    </source>
</evidence>
<accession>A0A1I1X6G4</accession>
<keyword evidence="3" id="KW-1185">Reference proteome</keyword>